<gene>
    <name evidence="1" type="ORF">O9Z63_14635</name>
</gene>
<sequence length="587" mass="65744">MAAPITINLPDGEWTCRWVNDFCYSKDRFGNGISVSCVVSYVNARGDVKNIFSPLNVLYRTVIGNKLLVRNKTAHVIVSNPAQQRVLYQTAVTEECLSQTASCFFNHLGLTYEQHNQALVSSSPFQTLMRELQLPTGFGYTPVHCLPAPDGSSVIRNVIIPSYEVLRYFFLQGNTLPDLLLSYFTGRAQKGKRICQGIPELVAHPTGEPLVVVRNGERVAFLQVKEGLSKAEVSCLARIAFIPWAADCLDKVREGLLLSSARPDNLPDRWHAFKSLRTILPQSRPFMLAACGREFSWQGKSYLLVDQIYDTQEKMPFDKISYLPLGDHRSKSIPLNPAAARENLSPRTKTQPAASARLTADELGNTNQPTSLMDSVDTVSVFGEKPPVIKLPKRDQTGRYHTVGISQEESELLSLLEQGLKDAGPGRVRVEAGIPDTHSQVRNLFTALQVLPTYTCAYLNLDQDPPIFQERYYLNRTRPGLPHAVMLGRLQPRSGSTQATVYVVWASTIRYALFYTPTLQPLDSSVLNHLHTELFGKAGLDTNLMQQHLELWHRFNPADLRVEGLVSKIEGDLREIIDGRKSRTRVR</sequence>
<dbReference type="RefSeq" id="WP_270125998.1">
    <property type="nucleotide sequence ID" value="NZ_CP115396.1"/>
</dbReference>
<evidence type="ECO:0000313" key="2">
    <source>
        <dbReference type="Proteomes" id="UP001211872"/>
    </source>
</evidence>
<protein>
    <submittedName>
        <fullName evidence="1">Uncharacterized protein</fullName>
    </submittedName>
</protein>
<name>A0ABY7PNJ1_9BACT</name>
<keyword evidence="2" id="KW-1185">Reference proteome</keyword>
<accession>A0ABY7PNJ1</accession>
<evidence type="ECO:0000313" key="1">
    <source>
        <dbReference type="EMBL" id="WBO83610.1"/>
    </source>
</evidence>
<dbReference type="EMBL" id="CP115396">
    <property type="protein sequence ID" value="WBO83610.1"/>
    <property type="molecule type" value="Genomic_DNA"/>
</dbReference>
<reference evidence="1 2" key="1">
    <citation type="journal article" date="2011" name="Int. J. Syst. Evol. Microbiol.">
        <title>Hymenobacter yonginensis sp. nov., isolated from a mesotrophic artificial lake.</title>
        <authorList>
            <person name="Joung Y."/>
            <person name="Cho S.H."/>
            <person name="Kim H."/>
            <person name="Kim S.B."/>
            <person name="Joh K."/>
        </authorList>
    </citation>
    <scope>NUCLEOTIDE SEQUENCE [LARGE SCALE GENOMIC DNA]</scope>
    <source>
        <strain evidence="1 2">KCTC 22745</strain>
    </source>
</reference>
<dbReference type="Proteomes" id="UP001211872">
    <property type="component" value="Chromosome"/>
</dbReference>
<proteinExistence type="predicted"/>
<organism evidence="1 2">
    <name type="scientific">Hymenobacter yonginensis</name>
    <dbReference type="NCBI Taxonomy" id="748197"/>
    <lineage>
        <taxon>Bacteria</taxon>
        <taxon>Pseudomonadati</taxon>
        <taxon>Bacteroidota</taxon>
        <taxon>Cytophagia</taxon>
        <taxon>Cytophagales</taxon>
        <taxon>Hymenobacteraceae</taxon>
        <taxon>Hymenobacter</taxon>
    </lineage>
</organism>